<dbReference type="SUPFAM" id="SSF52540">
    <property type="entry name" value="P-loop containing nucleoside triphosphate hydrolases"/>
    <property type="match status" value="1"/>
</dbReference>
<dbReference type="PROSITE" id="PS50893">
    <property type="entry name" value="ABC_TRANSPORTER_2"/>
    <property type="match status" value="1"/>
</dbReference>
<organism evidence="5 6">
    <name type="scientific">Mucilaginibacter galii</name>
    <dbReference type="NCBI Taxonomy" id="2005073"/>
    <lineage>
        <taxon>Bacteria</taxon>
        <taxon>Pseudomonadati</taxon>
        <taxon>Bacteroidota</taxon>
        <taxon>Sphingobacteriia</taxon>
        <taxon>Sphingobacteriales</taxon>
        <taxon>Sphingobacteriaceae</taxon>
        <taxon>Mucilaginibacter</taxon>
    </lineage>
</organism>
<evidence type="ECO:0000313" key="5">
    <source>
        <dbReference type="EMBL" id="GGI51979.1"/>
    </source>
</evidence>
<dbReference type="PANTHER" id="PTHR42781">
    <property type="entry name" value="SPERMIDINE/PUTRESCINE IMPORT ATP-BINDING PROTEIN POTA"/>
    <property type="match status" value="1"/>
</dbReference>
<reference evidence="5" key="1">
    <citation type="journal article" date="2014" name="Int. J. Syst. Evol. Microbiol.">
        <title>Complete genome sequence of Corynebacterium casei LMG S-19264T (=DSM 44701T), isolated from a smear-ripened cheese.</title>
        <authorList>
            <consortium name="US DOE Joint Genome Institute (JGI-PGF)"/>
            <person name="Walter F."/>
            <person name="Albersmeier A."/>
            <person name="Kalinowski J."/>
            <person name="Ruckert C."/>
        </authorList>
    </citation>
    <scope>NUCLEOTIDE SEQUENCE</scope>
    <source>
        <strain evidence="5">CCM 8711</strain>
    </source>
</reference>
<reference evidence="5" key="2">
    <citation type="submission" date="2020-09" db="EMBL/GenBank/DDBJ databases">
        <authorList>
            <person name="Sun Q."/>
            <person name="Sedlacek I."/>
        </authorList>
    </citation>
    <scope>NUCLEOTIDE SEQUENCE</scope>
    <source>
        <strain evidence="5">CCM 8711</strain>
    </source>
</reference>
<sequence>MIRISIRKKLHLAGGKGELNIDAELGDYSFTALYGPSGAGKTTLLRIISGLLQPEQGIIEVNGQTWLNTAKKINLPAQKRNIGFVFQDYALFPNMTVQENLLYALPPKVDQSKVKSLLATMGLQNLAHQKPELLSGGQKQRVALARALVRQPQILLLDEPLSALDNITRIQLQNELQNIHQQHQLTTLLVSHHVPEIFKLAGQVIQIDAGQLIKTGTPNEVFGIHTHHEGITLTGEVVTLLPGNIEVLTAYGLISIKPSAQTVGLAMGDKVTIHAADLSLVKLS</sequence>
<dbReference type="InterPro" id="IPR027417">
    <property type="entry name" value="P-loop_NTPase"/>
</dbReference>
<dbReference type="SMART" id="SM00382">
    <property type="entry name" value="AAA"/>
    <property type="match status" value="1"/>
</dbReference>
<dbReference type="RefSeq" id="WP_188418083.1">
    <property type="nucleotide sequence ID" value="NZ_BMDO01000009.1"/>
</dbReference>
<dbReference type="InterPro" id="IPR017871">
    <property type="entry name" value="ABC_transporter-like_CS"/>
</dbReference>
<keyword evidence="6" id="KW-1185">Reference proteome</keyword>
<feature type="domain" description="ABC transporter" evidence="4">
    <location>
        <begin position="2"/>
        <end position="234"/>
    </location>
</feature>
<dbReference type="Pfam" id="PF00005">
    <property type="entry name" value="ABC_tran"/>
    <property type="match status" value="1"/>
</dbReference>
<dbReference type="InterPro" id="IPR003439">
    <property type="entry name" value="ABC_transporter-like_ATP-bd"/>
</dbReference>
<evidence type="ECO:0000256" key="1">
    <source>
        <dbReference type="ARBA" id="ARBA00022448"/>
    </source>
</evidence>
<dbReference type="Proteomes" id="UP000662074">
    <property type="component" value="Unassembled WGS sequence"/>
</dbReference>
<dbReference type="GO" id="GO:0016887">
    <property type="term" value="F:ATP hydrolysis activity"/>
    <property type="evidence" value="ECO:0007669"/>
    <property type="project" value="InterPro"/>
</dbReference>
<dbReference type="PROSITE" id="PS00211">
    <property type="entry name" value="ABC_TRANSPORTER_1"/>
    <property type="match status" value="1"/>
</dbReference>
<dbReference type="GO" id="GO:0005524">
    <property type="term" value="F:ATP binding"/>
    <property type="evidence" value="ECO:0007669"/>
    <property type="project" value="UniProtKB-KW"/>
</dbReference>
<evidence type="ECO:0000256" key="3">
    <source>
        <dbReference type="ARBA" id="ARBA00022840"/>
    </source>
</evidence>
<dbReference type="EMBL" id="BMDO01000009">
    <property type="protein sequence ID" value="GGI51979.1"/>
    <property type="molecule type" value="Genomic_DNA"/>
</dbReference>
<name>A0A917N2Y8_9SPHI</name>
<dbReference type="InterPro" id="IPR003593">
    <property type="entry name" value="AAA+_ATPase"/>
</dbReference>
<keyword evidence="2" id="KW-0547">Nucleotide-binding</keyword>
<accession>A0A917N2Y8</accession>
<evidence type="ECO:0000256" key="2">
    <source>
        <dbReference type="ARBA" id="ARBA00022741"/>
    </source>
</evidence>
<protein>
    <recommendedName>
        <fullName evidence="4">ABC transporter domain-containing protein</fullName>
    </recommendedName>
</protein>
<dbReference type="PANTHER" id="PTHR42781:SF4">
    <property type="entry name" value="SPERMIDINE_PUTRESCINE IMPORT ATP-BINDING PROTEIN POTA"/>
    <property type="match status" value="1"/>
</dbReference>
<evidence type="ECO:0000313" key="6">
    <source>
        <dbReference type="Proteomes" id="UP000662074"/>
    </source>
</evidence>
<keyword evidence="3" id="KW-0067">ATP-binding</keyword>
<dbReference type="AlphaFoldDB" id="A0A917N2Y8"/>
<evidence type="ECO:0000259" key="4">
    <source>
        <dbReference type="PROSITE" id="PS50893"/>
    </source>
</evidence>
<proteinExistence type="predicted"/>
<dbReference type="InterPro" id="IPR050093">
    <property type="entry name" value="ABC_SmlMolc_Importer"/>
</dbReference>
<comment type="caution">
    <text evidence="5">The sequence shown here is derived from an EMBL/GenBank/DDBJ whole genome shotgun (WGS) entry which is preliminary data.</text>
</comment>
<gene>
    <name evidence="5" type="ORF">GCM10011425_31910</name>
</gene>
<keyword evidence="1" id="KW-0813">Transport</keyword>
<dbReference type="Gene3D" id="3.40.50.300">
    <property type="entry name" value="P-loop containing nucleotide triphosphate hydrolases"/>
    <property type="match status" value="1"/>
</dbReference>